<keyword evidence="2 12" id="KW-0639">Primosome</keyword>
<name>A0A9D1KR37_9FIRM</name>
<dbReference type="InterPro" id="IPR003593">
    <property type="entry name" value="AAA+_ATPase"/>
</dbReference>
<dbReference type="GO" id="GO:0005524">
    <property type="term" value="F:ATP binding"/>
    <property type="evidence" value="ECO:0007669"/>
    <property type="project" value="UniProtKB-UniRule"/>
</dbReference>
<dbReference type="EMBL" id="DVLW01000043">
    <property type="protein sequence ID" value="HIT93864.1"/>
    <property type="molecule type" value="Genomic_DNA"/>
</dbReference>
<dbReference type="InterPro" id="IPR007693">
    <property type="entry name" value="DNA_helicase_DnaB-like_N"/>
</dbReference>
<dbReference type="NCBIfam" id="TIGR00665">
    <property type="entry name" value="DnaB"/>
    <property type="match status" value="1"/>
</dbReference>
<dbReference type="InterPro" id="IPR007694">
    <property type="entry name" value="DNA_helicase_DnaB-like_C"/>
</dbReference>
<proteinExistence type="inferred from homology"/>
<dbReference type="PANTHER" id="PTHR30153:SF2">
    <property type="entry name" value="REPLICATIVE DNA HELICASE"/>
    <property type="match status" value="1"/>
</dbReference>
<dbReference type="Pfam" id="PF03796">
    <property type="entry name" value="DnaB_C"/>
    <property type="match status" value="1"/>
</dbReference>
<dbReference type="GO" id="GO:1990077">
    <property type="term" value="C:primosome complex"/>
    <property type="evidence" value="ECO:0007669"/>
    <property type="project" value="UniProtKB-UniRule"/>
</dbReference>
<accession>A0A9D1KR37</accession>
<dbReference type="InterPro" id="IPR027417">
    <property type="entry name" value="P-loop_NTPase"/>
</dbReference>
<evidence type="ECO:0000256" key="11">
    <source>
        <dbReference type="NCBIfam" id="TIGR00665"/>
    </source>
</evidence>
<evidence type="ECO:0000256" key="5">
    <source>
        <dbReference type="ARBA" id="ARBA00022801"/>
    </source>
</evidence>
<dbReference type="GO" id="GO:0005829">
    <property type="term" value="C:cytosol"/>
    <property type="evidence" value="ECO:0007669"/>
    <property type="project" value="TreeGrafter"/>
</dbReference>
<dbReference type="GO" id="GO:0016787">
    <property type="term" value="F:hydrolase activity"/>
    <property type="evidence" value="ECO:0007669"/>
    <property type="project" value="UniProtKB-KW"/>
</dbReference>
<dbReference type="Pfam" id="PF00772">
    <property type="entry name" value="DnaB"/>
    <property type="match status" value="1"/>
</dbReference>
<evidence type="ECO:0000259" key="13">
    <source>
        <dbReference type="PROSITE" id="PS51199"/>
    </source>
</evidence>
<dbReference type="SUPFAM" id="SSF48024">
    <property type="entry name" value="N-terminal domain of DnaB helicase"/>
    <property type="match status" value="1"/>
</dbReference>
<dbReference type="InterPro" id="IPR007692">
    <property type="entry name" value="DNA_helicase_DnaB"/>
</dbReference>
<keyword evidence="4 12" id="KW-0547">Nucleotide-binding</keyword>
<evidence type="ECO:0000256" key="1">
    <source>
        <dbReference type="ARBA" id="ARBA00008428"/>
    </source>
</evidence>
<dbReference type="EC" id="5.6.2.3" evidence="11 12"/>
<organism evidence="14 15">
    <name type="scientific">Candidatus Faecivivens stercoripullorum</name>
    <dbReference type="NCBI Taxonomy" id="2840805"/>
    <lineage>
        <taxon>Bacteria</taxon>
        <taxon>Bacillati</taxon>
        <taxon>Bacillota</taxon>
        <taxon>Clostridia</taxon>
        <taxon>Eubacteriales</taxon>
        <taxon>Oscillospiraceae</taxon>
        <taxon>Oscillospiraceae incertae sedis</taxon>
        <taxon>Candidatus Faecivivens</taxon>
    </lineage>
</organism>
<dbReference type="PROSITE" id="PS51199">
    <property type="entry name" value="SF4_HELICASE"/>
    <property type="match status" value="1"/>
</dbReference>
<dbReference type="CDD" id="cd00984">
    <property type="entry name" value="DnaB_C"/>
    <property type="match status" value="1"/>
</dbReference>
<evidence type="ECO:0000256" key="9">
    <source>
        <dbReference type="ARBA" id="ARBA00023235"/>
    </source>
</evidence>
<dbReference type="GO" id="GO:0043139">
    <property type="term" value="F:5'-3' DNA helicase activity"/>
    <property type="evidence" value="ECO:0007669"/>
    <property type="project" value="UniProtKB-EC"/>
</dbReference>
<protein>
    <recommendedName>
        <fullName evidence="11 12">Replicative DNA helicase</fullName>
        <ecNumber evidence="11 12">5.6.2.3</ecNumber>
    </recommendedName>
</protein>
<evidence type="ECO:0000256" key="3">
    <source>
        <dbReference type="ARBA" id="ARBA00022705"/>
    </source>
</evidence>
<evidence type="ECO:0000256" key="4">
    <source>
        <dbReference type="ARBA" id="ARBA00022741"/>
    </source>
</evidence>
<dbReference type="Gene3D" id="3.40.50.300">
    <property type="entry name" value="P-loop containing nucleotide triphosphate hydrolases"/>
    <property type="match status" value="1"/>
</dbReference>
<dbReference type="SMART" id="SM00382">
    <property type="entry name" value="AAA"/>
    <property type="match status" value="1"/>
</dbReference>
<keyword evidence="5 12" id="KW-0378">Hydrolase</keyword>
<dbReference type="SUPFAM" id="SSF52540">
    <property type="entry name" value="P-loop containing nucleoside triphosphate hydrolases"/>
    <property type="match status" value="1"/>
</dbReference>
<evidence type="ECO:0000313" key="15">
    <source>
        <dbReference type="Proteomes" id="UP000824160"/>
    </source>
</evidence>
<evidence type="ECO:0000256" key="6">
    <source>
        <dbReference type="ARBA" id="ARBA00022806"/>
    </source>
</evidence>
<reference evidence="14" key="1">
    <citation type="submission" date="2020-10" db="EMBL/GenBank/DDBJ databases">
        <authorList>
            <person name="Gilroy R."/>
        </authorList>
    </citation>
    <scope>NUCLEOTIDE SEQUENCE</scope>
    <source>
        <strain evidence="14">ChiBcec7-5410</strain>
    </source>
</reference>
<evidence type="ECO:0000256" key="8">
    <source>
        <dbReference type="ARBA" id="ARBA00023125"/>
    </source>
</evidence>
<evidence type="ECO:0000256" key="10">
    <source>
        <dbReference type="ARBA" id="ARBA00048954"/>
    </source>
</evidence>
<evidence type="ECO:0000256" key="12">
    <source>
        <dbReference type="RuleBase" id="RU362085"/>
    </source>
</evidence>
<evidence type="ECO:0000256" key="7">
    <source>
        <dbReference type="ARBA" id="ARBA00022840"/>
    </source>
</evidence>
<comment type="catalytic activity">
    <reaction evidence="10 12">
        <text>ATP + H2O = ADP + phosphate + H(+)</text>
        <dbReference type="Rhea" id="RHEA:13065"/>
        <dbReference type="ChEBI" id="CHEBI:15377"/>
        <dbReference type="ChEBI" id="CHEBI:15378"/>
        <dbReference type="ChEBI" id="CHEBI:30616"/>
        <dbReference type="ChEBI" id="CHEBI:43474"/>
        <dbReference type="ChEBI" id="CHEBI:456216"/>
        <dbReference type="EC" id="5.6.2.3"/>
    </reaction>
</comment>
<comment type="function">
    <text evidence="12">The main replicative DNA helicase, it participates in initiation and elongation during chromosome replication. Travels ahead of the DNA replisome, separating dsDNA into templates for DNA synthesis. A processive ATP-dependent 5'-3' DNA helicase it has DNA-dependent ATPase activity.</text>
</comment>
<dbReference type="InterPro" id="IPR036185">
    <property type="entry name" value="DNA_heli_DnaB-like_N_sf"/>
</dbReference>
<dbReference type="GO" id="GO:0003677">
    <property type="term" value="F:DNA binding"/>
    <property type="evidence" value="ECO:0007669"/>
    <property type="project" value="UniProtKB-UniRule"/>
</dbReference>
<comment type="similarity">
    <text evidence="1 12">Belongs to the helicase family. DnaB subfamily.</text>
</comment>
<dbReference type="AlphaFoldDB" id="A0A9D1KR37"/>
<dbReference type="Gene3D" id="1.10.860.10">
    <property type="entry name" value="DNAb Helicase, Chain A"/>
    <property type="match status" value="1"/>
</dbReference>
<keyword evidence="3 12" id="KW-0235">DNA replication</keyword>
<keyword evidence="9" id="KW-0413">Isomerase</keyword>
<reference evidence="14" key="2">
    <citation type="journal article" date="2021" name="PeerJ">
        <title>Extensive microbial diversity within the chicken gut microbiome revealed by metagenomics and culture.</title>
        <authorList>
            <person name="Gilroy R."/>
            <person name="Ravi A."/>
            <person name="Getino M."/>
            <person name="Pursley I."/>
            <person name="Horton D.L."/>
            <person name="Alikhan N.F."/>
            <person name="Baker D."/>
            <person name="Gharbi K."/>
            <person name="Hall N."/>
            <person name="Watson M."/>
            <person name="Adriaenssens E.M."/>
            <person name="Foster-Nyarko E."/>
            <person name="Jarju S."/>
            <person name="Secka A."/>
            <person name="Antonio M."/>
            <person name="Oren A."/>
            <person name="Chaudhuri R.R."/>
            <person name="La Ragione R."/>
            <person name="Hildebrand F."/>
            <person name="Pallen M.J."/>
        </authorList>
    </citation>
    <scope>NUCLEOTIDE SEQUENCE</scope>
    <source>
        <strain evidence="14">ChiBcec7-5410</strain>
    </source>
</reference>
<keyword evidence="7 12" id="KW-0067">ATP-binding</keyword>
<keyword evidence="8 12" id="KW-0238">DNA-binding</keyword>
<evidence type="ECO:0000256" key="2">
    <source>
        <dbReference type="ARBA" id="ARBA00022515"/>
    </source>
</evidence>
<gene>
    <name evidence="14" type="primary">dnaB</name>
    <name evidence="14" type="ORF">IAC43_01640</name>
</gene>
<dbReference type="InterPro" id="IPR016136">
    <property type="entry name" value="DNA_helicase_N/primase_C"/>
</dbReference>
<keyword evidence="6 12" id="KW-0347">Helicase</keyword>
<dbReference type="PANTHER" id="PTHR30153">
    <property type="entry name" value="REPLICATIVE DNA HELICASE DNAB"/>
    <property type="match status" value="1"/>
</dbReference>
<feature type="domain" description="SF4 helicase" evidence="13">
    <location>
        <begin position="181"/>
        <end position="451"/>
    </location>
</feature>
<dbReference type="Proteomes" id="UP000824160">
    <property type="component" value="Unassembled WGS sequence"/>
</dbReference>
<sequence length="456" mass="51199">MAEAYSQGLPYSLEAEQSVLGSVLIDPELLSTIMEKISSPQVFYTEKHRRLYSLMIRMFSESKPIDYVTLLEEARKEEIFDSDASAQSYLLHLMNQVPTTANLPSYCDIVLEKYYMRGLLTAATDIASSVREGDGSASELLDSAEQKIYDIRQGRQSSELRPIGDVIIGVYDNIYQLNQREDTRITGLASGFHQLDLILSGLNRSDLILLAARPGMGKTAFALNIATNVGIKYPDLDIAIFSLEMNNAQLVSRMLCAEALIPSDKMRTGRLEKEEWRNLATAAQRLSDTHIYLDDTAGISVPQMKAKVRRLKNLGLIIIDYLQLMTSSSRIENRVQEISQMTRSLKIMAKELNVPVICLSQLSRAAEQRQGHRPMLSDLRESGSIEQDADSVLFLFREEYYADAEEREGADDAIRNTAICIVAKNRHGSTGDVPIGWQGEYTRFSNLEMSREAPPF</sequence>
<comment type="caution">
    <text evidence="14">The sequence shown here is derived from an EMBL/GenBank/DDBJ whole genome shotgun (WGS) entry which is preliminary data.</text>
</comment>
<evidence type="ECO:0000313" key="14">
    <source>
        <dbReference type="EMBL" id="HIT93864.1"/>
    </source>
</evidence>
<dbReference type="GO" id="GO:0006269">
    <property type="term" value="P:DNA replication, synthesis of primer"/>
    <property type="evidence" value="ECO:0007669"/>
    <property type="project" value="UniProtKB-UniRule"/>
</dbReference>